<keyword evidence="2" id="KW-1185">Reference proteome</keyword>
<dbReference type="RefSeq" id="WP_227324158.1">
    <property type="nucleotide sequence ID" value="NZ_JAESVB010000044.1"/>
</dbReference>
<proteinExistence type="predicted"/>
<protein>
    <submittedName>
        <fullName evidence="1">Uncharacterized protein</fullName>
    </submittedName>
</protein>
<name>A0A963YX82_9PROT</name>
<reference evidence="1" key="2">
    <citation type="submission" date="2021-01" db="EMBL/GenBank/DDBJ databases">
        <authorList>
            <person name="Mieszkin S."/>
            <person name="Pouder E."/>
            <person name="Alain K."/>
        </authorList>
    </citation>
    <scope>NUCLEOTIDE SEQUENCE</scope>
    <source>
        <strain evidence="1">HW T2.11</strain>
    </source>
</reference>
<evidence type="ECO:0000313" key="2">
    <source>
        <dbReference type="Proteomes" id="UP000708298"/>
    </source>
</evidence>
<comment type="caution">
    <text evidence="1">The sequence shown here is derived from an EMBL/GenBank/DDBJ whole genome shotgun (WGS) entry which is preliminary data.</text>
</comment>
<sequence length="128" mass="14604">MRAYVVERQIRGNSTFGRPSASQERAALTAENSGNWLLGANAHVMQGFQLKQARKLAWLSRSERALFENSETLKSRETLWVHATKVAANNPLVWLPVPFGAKIDFEQNPSNWILIEIGEIKIRFKIKR</sequence>
<dbReference type="AlphaFoldDB" id="A0A963YX82"/>
<gene>
    <name evidence="1" type="ORF">ASILVAE211_25280</name>
</gene>
<dbReference type="Proteomes" id="UP000708298">
    <property type="component" value="Unassembled WGS sequence"/>
</dbReference>
<reference evidence="1" key="1">
    <citation type="journal article" date="2021" name="Microorganisms">
        <title>Acidisoma silvae sp. nov. and Acidisomacellulosilytica sp. nov., Two Acidophilic Bacteria Isolated from Decaying Wood, Hydrolyzing Cellulose and Producing Poly-3-hydroxybutyrate.</title>
        <authorList>
            <person name="Mieszkin S."/>
            <person name="Pouder E."/>
            <person name="Uroz S."/>
            <person name="Simon-Colin C."/>
            <person name="Alain K."/>
        </authorList>
    </citation>
    <scope>NUCLEOTIDE SEQUENCE</scope>
    <source>
        <strain evidence="1">HW T2.11</strain>
    </source>
</reference>
<organism evidence="1 2">
    <name type="scientific">Acidisoma silvae</name>
    <dbReference type="NCBI Taxonomy" id="2802396"/>
    <lineage>
        <taxon>Bacteria</taxon>
        <taxon>Pseudomonadati</taxon>
        <taxon>Pseudomonadota</taxon>
        <taxon>Alphaproteobacteria</taxon>
        <taxon>Acetobacterales</taxon>
        <taxon>Acidocellaceae</taxon>
        <taxon>Acidisoma</taxon>
    </lineage>
</organism>
<accession>A0A963YX82</accession>
<evidence type="ECO:0000313" key="1">
    <source>
        <dbReference type="EMBL" id="MCB8878514.1"/>
    </source>
</evidence>
<dbReference type="EMBL" id="JAESVB010000044">
    <property type="protein sequence ID" value="MCB8878514.1"/>
    <property type="molecule type" value="Genomic_DNA"/>
</dbReference>